<proteinExistence type="predicted"/>
<gene>
    <name evidence="1" type="ORF">NCCP691_13940</name>
</gene>
<dbReference type="Proteomes" id="UP000887222">
    <property type="component" value="Unassembled WGS sequence"/>
</dbReference>
<protein>
    <submittedName>
        <fullName evidence="1">Type III effector</fullName>
    </submittedName>
</protein>
<name>A0ABQ4Q3F2_9BURK</name>
<evidence type="ECO:0000313" key="1">
    <source>
        <dbReference type="EMBL" id="GIZ51380.1"/>
    </source>
</evidence>
<sequence>MTIQDFLQRLRTAPDTISFNDCIAVIDAHYAFTPTAFTNGSARNEAGQNNGSCKLLSFARMQGLSEAETLACFGDYYRKDVLGHPDGSDHQNIRNFMQGGWQGVRFEGEALQPK</sequence>
<accession>A0ABQ4Q3F2</accession>
<organism evidence="1 2">
    <name type="scientific">Noviherbaspirillum aridicola</name>
    <dbReference type="NCBI Taxonomy" id="2849687"/>
    <lineage>
        <taxon>Bacteria</taxon>
        <taxon>Pseudomonadati</taxon>
        <taxon>Pseudomonadota</taxon>
        <taxon>Betaproteobacteria</taxon>
        <taxon>Burkholderiales</taxon>
        <taxon>Oxalobacteraceae</taxon>
        <taxon>Noviherbaspirillum</taxon>
    </lineage>
</organism>
<dbReference type="InterPro" id="IPR014984">
    <property type="entry name" value="HopJ"/>
</dbReference>
<reference evidence="1 2" key="1">
    <citation type="journal article" date="2022" name="Int. J. Syst. Evol. Microbiol.">
        <title>Noviherbaspirillum aridicola sp. nov., isolated from an arid soil in Pakistan.</title>
        <authorList>
            <person name="Khan I.U."/>
            <person name="Saqib M."/>
            <person name="Amin A."/>
            <person name="Hussain F."/>
            <person name="Li L."/>
            <person name="Liu Y.H."/>
            <person name="Fang B.Z."/>
            <person name="Ahmed I."/>
            <person name="Li W.J."/>
        </authorList>
    </citation>
    <scope>NUCLEOTIDE SEQUENCE [LARGE SCALE GENOMIC DNA]</scope>
    <source>
        <strain evidence="1 2">NCCP-691</strain>
    </source>
</reference>
<dbReference type="EMBL" id="BPMK01000005">
    <property type="protein sequence ID" value="GIZ51380.1"/>
    <property type="molecule type" value="Genomic_DNA"/>
</dbReference>
<comment type="caution">
    <text evidence="1">The sequence shown here is derived from an EMBL/GenBank/DDBJ whole genome shotgun (WGS) entry which is preliminary data.</text>
</comment>
<dbReference type="Pfam" id="PF08888">
    <property type="entry name" value="HopJ"/>
    <property type="match status" value="1"/>
</dbReference>
<dbReference type="Gene3D" id="3.20.160.10">
    <property type="entry name" value="vpa0580 domain like"/>
    <property type="match status" value="1"/>
</dbReference>
<keyword evidence="2" id="KW-1185">Reference proteome</keyword>
<dbReference type="RefSeq" id="WP_220807548.1">
    <property type="nucleotide sequence ID" value="NZ_BPMK01000005.1"/>
</dbReference>
<evidence type="ECO:0000313" key="2">
    <source>
        <dbReference type="Proteomes" id="UP000887222"/>
    </source>
</evidence>
<dbReference type="InterPro" id="IPR038604">
    <property type="entry name" value="HopJ_sf"/>
</dbReference>